<sequence>MTYAKLLFAFGLSMILASEGQTNDWLYGFNMDLSKFQQQIQQGVQNLQKNIQSSVAKTLEDVDKVTSQIHEDVAKAAKNGHYDSVVSVGNGGTFISSGGSGTVISNGPGTSKIITSGNLPNGDPYIREIEEKVIGKVLYHTERFYNQKTKKDKRTGYTLDLNDPNAEPVPLNTRY</sequence>
<evidence type="ECO:0000256" key="2">
    <source>
        <dbReference type="SAM" id="SignalP"/>
    </source>
</evidence>
<evidence type="ECO:0000313" key="3">
    <source>
        <dbReference type="Proteomes" id="UP000694924"/>
    </source>
</evidence>
<feature type="signal peptide" evidence="2">
    <location>
        <begin position="1"/>
        <end position="20"/>
    </location>
</feature>
<evidence type="ECO:0000256" key="1">
    <source>
        <dbReference type="SAM" id="MobiDB-lite"/>
    </source>
</evidence>
<keyword evidence="3" id="KW-1185">Reference proteome</keyword>
<gene>
    <name evidence="4" type="primary">LOC107068952</name>
</gene>
<keyword evidence="2" id="KW-0732">Signal</keyword>
<evidence type="ECO:0000313" key="4">
    <source>
        <dbReference type="RefSeq" id="XP_015181315.1"/>
    </source>
</evidence>
<dbReference type="RefSeq" id="XP_015181315.1">
    <property type="nucleotide sequence ID" value="XM_015325829.1"/>
</dbReference>
<reference evidence="4" key="1">
    <citation type="submission" date="2025-08" db="UniProtKB">
        <authorList>
            <consortium name="RefSeq"/>
        </authorList>
    </citation>
    <scope>IDENTIFICATION</scope>
    <source>
        <tissue evidence="4">Whole body</tissue>
    </source>
</reference>
<proteinExistence type="predicted"/>
<accession>A0ABM1IM78</accession>
<organism evidence="3 4">
    <name type="scientific">Polistes dominula</name>
    <name type="common">European paper wasp</name>
    <name type="synonym">Vespa dominula</name>
    <dbReference type="NCBI Taxonomy" id="743375"/>
    <lineage>
        <taxon>Eukaryota</taxon>
        <taxon>Metazoa</taxon>
        <taxon>Ecdysozoa</taxon>
        <taxon>Arthropoda</taxon>
        <taxon>Hexapoda</taxon>
        <taxon>Insecta</taxon>
        <taxon>Pterygota</taxon>
        <taxon>Neoptera</taxon>
        <taxon>Endopterygota</taxon>
        <taxon>Hymenoptera</taxon>
        <taxon>Apocrita</taxon>
        <taxon>Aculeata</taxon>
        <taxon>Vespoidea</taxon>
        <taxon>Vespidae</taxon>
        <taxon>Polistinae</taxon>
        <taxon>Polistini</taxon>
        <taxon>Polistes</taxon>
    </lineage>
</organism>
<feature type="region of interest" description="Disordered" evidence="1">
    <location>
        <begin position="155"/>
        <end position="175"/>
    </location>
</feature>
<protein>
    <submittedName>
        <fullName evidence="4">Uncharacterized protein LOC107068952</fullName>
    </submittedName>
</protein>
<name>A0ABM1IM78_POLDO</name>
<dbReference type="GeneID" id="107068952"/>
<dbReference type="Proteomes" id="UP000694924">
    <property type="component" value="Unplaced"/>
</dbReference>
<feature type="chain" id="PRO_5045627076" evidence="2">
    <location>
        <begin position="21"/>
        <end position="175"/>
    </location>
</feature>